<proteinExistence type="inferred from homology"/>
<keyword evidence="7 10" id="KW-1133">Transmembrane helix</keyword>
<gene>
    <name evidence="11" type="primary">exbD_2</name>
    <name evidence="10" type="synonym">tolR</name>
    <name evidence="11" type="ORF">SIID45300_02604</name>
</gene>
<evidence type="ECO:0000256" key="5">
    <source>
        <dbReference type="ARBA" id="ARBA00022618"/>
    </source>
</evidence>
<evidence type="ECO:0000256" key="8">
    <source>
        <dbReference type="ARBA" id="ARBA00023136"/>
    </source>
</evidence>
<reference evidence="11 12" key="1">
    <citation type="submission" date="2024-09" db="EMBL/GenBank/DDBJ databases">
        <title>Draft genome sequence of Candidatus Magnetaquicoccaceae bacterium FCR-1.</title>
        <authorList>
            <person name="Shimoshige H."/>
            <person name="Shimamura S."/>
            <person name="Taoka A."/>
            <person name="Kobayashi H."/>
            <person name="Maekawa T."/>
        </authorList>
    </citation>
    <scope>NUCLEOTIDE SEQUENCE [LARGE SCALE GENOMIC DNA]</scope>
    <source>
        <strain evidence="11 12">FCR-1</strain>
    </source>
</reference>
<keyword evidence="8 10" id="KW-0472">Membrane</keyword>
<evidence type="ECO:0000256" key="2">
    <source>
        <dbReference type="ARBA" id="ARBA00005811"/>
    </source>
</evidence>
<dbReference type="RefSeq" id="WP_420905936.1">
    <property type="nucleotide sequence ID" value="NZ_BAAFGK010000004.1"/>
</dbReference>
<evidence type="ECO:0000256" key="10">
    <source>
        <dbReference type="HAMAP-Rule" id="MF_02203"/>
    </source>
</evidence>
<dbReference type="NCBIfam" id="TIGR02801">
    <property type="entry name" value="tolR"/>
    <property type="match status" value="1"/>
</dbReference>
<feature type="transmembrane region" description="Helical" evidence="10">
    <location>
        <begin position="21"/>
        <end position="44"/>
    </location>
</feature>
<comment type="function">
    <text evidence="10">Part of the Tol-Pal system, which plays a role in outer membrane invagination during cell division and is important for maintaining outer membrane integrity.</text>
</comment>
<keyword evidence="5 10" id="KW-0132">Cell division</keyword>
<evidence type="ECO:0000256" key="1">
    <source>
        <dbReference type="ARBA" id="ARBA00004162"/>
    </source>
</evidence>
<dbReference type="HAMAP" id="MF_02203">
    <property type="entry name" value="TolR"/>
    <property type="match status" value="1"/>
</dbReference>
<keyword evidence="6 10" id="KW-0812">Transmembrane</keyword>
<comment type="subunit">
    <text evidence="10">The Tol-Pal system is composed of five core proteins: the inner membrane proteins TolA, TolQ and TolR, the periplasmic protein TolB and the outer membrane protein Pal. They form a network linking the inner and outer membranes and the peptidoglycan layer.</text>
</comment>
<dbReference type="InterPro" id="IPR003400">
    <property type="entry name" value="ExbD"/>
</dbReference>
<sequence length="141" mass="15129">MAMSMNMSGSGSDRVSTMSEINVTPLVDVMLVLLVIFMVTAPLLTQGVEVNLPDSEANAMSTDHEPLVISVTANGATFIEERAVNITEMVDKIRGIRANNPNFPVYVRGDRNAAYGSIMTVMTQLQMAGVDRVGLITEPPG</sequence>
<dbReference type="EMBL" id="BAAFGK010000004">
    <property type="protein sequence ID" value="GAB0058258.1"/>
    <property type="molecule type" value="Genomic_DNA"/>
</dbReference>
<dbReference type="Proteomes" id="UP001628193">
    <property type="component" value="Unassembled WGS sequence"/>
</dbReference>
<keyword evidence="12" id="KW-1185">Reference proteome</keyword>
<dbReference type="Pfam" id="PF02472">
    <property type="entry name" value="ExbD"/>
    <property type="match status" value="1"/>
</dbReference>
<organism evidence="11 12">
    <name type="scientific">Candidatus Magnetaquiglobus chichijimensis</name>
    <dbReference type="NCBI Taxonomy" id="3141448"/>
    <lineage>
        <taxon>Bacteria</taxon>
        <taxon>Pseudomonadati</taxon>
        <taxon>Pseudomonadota</taxon>
        <taxon>Magnetococcia</taxon>
        <taxon>Magnetococcales</taxon>
        <taxon>Candidatus Magnetaquicoccaceae</taxon>
        <taxon>Candidatus Magnetaquiglobus</taxon>
    </lineage>
</organism>
<dbReference type="Gene3D" id="3.30.420.270">
    <property type="match status" value="1"/>
</dbReference>
<evidence type="ECO:0000256" key="9">
    <source>
        <dbReference type="ARBA" id="ARBA00023306"/>
    </source>
</evidence>
<evidence type="ECO:0000256" key="3">
    <source>
        <dbReference type="ARBA" id="ARBA00022475"/>
    </source>
</evidence>
<dbReference type="PANTHER" id="PTHR30558:SF7">
    <property type="entry name" value="TOL-PAL SYSTEM PROTEIN TOLR"/>
    <property type="match status" value="1"/>
</dbReference>
<evidence type="ECO:0000256" key="6">
    <source>
        <dbReference type="ARBA" id="ARBA00022692"/>
    </source>
</evidence>
<comment type="caution">
    <text evidence="11">The sequence shown here is derived from an EMBL/GenBank/DDBJ whole genome shotgun (WGS) entry which is preliminary data.</text>
</comment>
<comment type="subcellular location">
    <subcellularLocation>
        <location evidence="10">Cell inner membrane</location>
        <topology evidence="10">Single-pass membrane protein</topology>
    </subcellularLocation>
    <subcellularLocation>
        <location evidence="1">Cell membrane</location>
        <topology evidence="1">Single-pass membrane protein</topology>
    </subcellularLocation>
</comment>
<comment type="similarity">
    <text evidence="2 10">Belongs to the ExbD/TolR family.</text>
</comment>
<keyword evidence="9 10" id="KW-0131">Cell cycle</keyword>
<evidence type="ECO:0000313" key="12">
    <source>
        <dbReference type="Proteomes" id="UP001628193"/>
    </source>
</evidence>
<evidence type="ECO:0000256" key="4">
    <source>
        <dbReference type="ARBA" id="ARBA00022519"/>
    </source>
</evidence>
<evidence type="ECO:0000256" key="7">
    <source>
        <dbReference type="ARBA" id="ARBA00022989"/>
    </source>
</evidence>
<protein>
    <recommendedName>
        <fullName evidence="10">Tol-Pal system protein TolR</fullName>
    </recommendedName>
</protein>
<name>A0ABQ0CBI6_9PROT</name>
<dbReference type="PANTHER" id="PTHR30558">
    <property type="entry name" value="EXBD MEMBRANE COMPONENT OF PMF-DRIVEN MACROMOLECULE IMPORT SYSTEM"/>
    <property type="match status" value="1"/>
</dbReference>
<dbReference type="InterPro" id="IPR014168">
    <property type="entry name" value="Tol-Pal_TolR"/>
</dbReference>
<evidence type="ECO:0000313" key="11">
    <source>
        <dbReference type="EMBL" id="GAB0058258.1"/>
    </source>
</evidence>
<keyword evidence="4 10" id="KW-0997">Cell inner membrane</keyword>
<accession>A0ABQ0CBI6</accession>
<keyword evidence="3 10" id="KW-1003">Cell membrane</keyword>